<dbReference type="InterPro" id="IPR036163">
    <property type="entry name" value="HMA_dom_sf"/>
</dbReference>
<proteinExistence type="predicted"/>
<dbReference type="SUPFAM" id="SSF55008">
    <property type="entry name" value="HMA, heavy metal-associated domain"/>
    <property type="match status" value="1"/>
</dbReference>
<dbReference type="Gene3D" id="3.30.70.100">
    <property type="match status" value="1"/>
</dbReference>
<dbReference type="Pfam" id="PF00403">
    <property type="entry name" value="HMA"/>
    <property type="match status" value="1"/>
</dbReference>
<evidence type="ECO:0000313" key="5">
    <source>
        <dbReference type="Proteomes" id="UP000474042"/>
    </source>
</evidence>
<dbReference type="Proteomes" id="UP000321089">
    <property type="component" value="Unassembled WGS sequence"/>
</dbReference>
<accession>A0A512TRR9</accession>
<organism evidence="2 4">
    <name type="scientific">Clostridium butyricum</name>
    <dbReference type="NCBI Taxonomy" id="1492"/>
    <lineage>
        <taxon>Bacteria</taxon>
        <taxon>Bacillati</taxon>
        <taxon>Bacillota</taxon>
        <taxon>Clostridia</taxon>
        <taxon>Eubacteriales</taxon>
        <taxon>Clostridiaceae</taxon>
        <taxon>Clostridium</taxon>
    </lineage>
</organism>
<comment type="caution">
    <text evidence="2">The sequence shown here is derived from an EMBL/GenBank/DDBJ whole genome shotgun (WGS) entry which is preliminary data.</text>
</comment>
<dbReference type="GO" id="GO:0046872">
    <property type="term" value="F:metal ion binding"/>
    <property type="evidence" value="ECO:0007669"/>
    <property type="project" value="InterPro"/>
</dbReference>
<dbReference type="EMBL" id="BKBC01000069">
    <property type="protein sequence ID" value="GEQ22974.1"/>
    <property type="molecule type" value="Genomic_DNA"/>
</dbReference>
<gene>
    <name evidence="2" type="ORF">CBU02nite_34800</name>
    <name evidence="3" type="ORF">GND98_006165</name>
</gene>
<feature type="domain" description="HMA" evidence="1">
    <location>
        <begin position="4"/>
        <end position="70"/>
    </location>
</feature>
<dbReference type="PROSITE" id="PS50846">
    <property type="entry name" value="HMA_2"/>
    <property type="match status" value="1"/>
</dbReference>
<dbReference type="CDD" id="cd00371">
    <property type="entry name" value="HMA"/>
    <property type="match status" value="1"/>
</dbReference>
<sequence length="78" mass="8957">MKSYSLSFKQKNMLCHRCLMNVVKTLSEVHGLEEVDVDLESKKIKISYKDEDISKDDIKDIVNKSILTGKVVKLTHSM</sequence>
<dbReference type="AlphaFoldDB" id="A0A512TRR9"/>
<evidence type="ECO:0000313" key="4">
    <source>
        <dbReference type="Proteomes" id="UP000321089"/>
    </source>
</evidence>
<reference evidence="2 4" key="1">
    <citation type="submission" date="2019-07" db="EMBL/GenBank/DDBJ databases">
        <title>Whole genome shotgun sequence of Clostridium butyricum NBRC 3858.</title>
        <authorList>
            <person name="Hosoyama A."/>
            <person name="Uohara A."/>
            <person name="Ohji S."/>
            <person name="Ichikawa N."/>
        </authorList>
    </citation>
    <scope>NUCLEOTIDE SEQUENCE [LARGE SCALE GENOMIC DNA]</scope>
    <source>
        <strain evidence="2 4">NBRC 3858</strain>
    </source>
</reference>
<protein>
    <submittedName>
        <fullName evidence="3">Copper resistance protein CopZ</fullName>
    </submittedName>
</protein>
<dbReference type="Proteomes" id="UP000474042">
    <property type="component" value="Unassembled WGS sequence"/>
</dbReference>
<name>A0A512TRR9_CLOBU</name>
<reference evidence="3 5" key="2">
    <citation type="submission" date="2020-01" db="EMBL/GenBank/DDBJ databases">
        <title>Genome sequence of a 1,3-propanediol producer, Clostridium butyricum S3.</title>
        <authorList>
            <person name="Zhou J."/>
        </authorList>
    </citation>
    <scope>NUCLEOTIDE SEQUENCE [LARGE SCALE GENOMIC DNA]</scope>
    <source>
        <strain evidence="3 5">S3</strain>
    </source>
</reference>
<evidence type="ECO:0000313" key="2">
    <source>
        <dbReference type="EMBL" id="GEQ22974.1"/>
    </source>
</evidence>
<evidence type="ECO:0000313" key="3">
    <source>
        <dbReference type="EMBL" id="NAS17467.1"/>
    </source>
</evidence>
<dbReference type="EMBL" id="WOFV02000013">
    <property type="protein sequence ID" value="NAS17467.1"/>
    <property type="molecule type" value="Genomic_DNA"/>
</dbReference>
<dbReference type="InterPro" id="IPR006121">
    <property type="entry name" value="HMA_dom"/>
</dbReference>
<dbReference type="RefSeq" id="WP_146869160.1">
    <property type="nucleotide sequence ID" value="NZ_BKBC01000069.1"/>
</dbReference>
<evidence type="ECO:0000259" key="1">
    <source>
        <dbReference type="PROSITE" id="PS50846"/>
    </source>
</evidence>